<protein>
    <submittedName>
        <fullName evidence="1">Uncharacterized protein</fullName>
    </submittedName>
</protein>
<organism evidence="1">
    <name type="scientific">Lepeophtheirus salmonis</name>
    <name type="common">Salmon louse</name>
    <name type="synonym">Caligus salmonis</name>
    <dbReference type="NCBI Taxonomy" id="72036"/>
    <lineage>
        <taxon>Eukaryota</taxon>
        <taxon>Metazoa</taxon>
        <taxon>Ecdysozoa</taxon>
        <taxon>Arthropoda</taxon>
        <taxon>Crustacea</taxon>
        <taxon>Multicrustacea</taxon>
        <taxon>Hexanauplia</taxon>
        <taxon>Copepoda</taxon>
        <taxon>Siphonostomatoida</taxon>
        <taxon>Caligidae</taxon>
        <taxon>Lepeophtheirus</taxon>
    </lineage>
</organism>
<sequence>MFYCGITCSSIVPKETSKEGFKYSNDTSIASKHSSARIHFAPRLWEIYGKNNLPGVHMRGVED</sequence>
<reference evidence="1" key="1">
    <citation type="submission" date="2014-05" db="EMBL/GenBank/DDBJ databases">
        <authorList>
            <person name="Chronopoulou M."/>
        </authorList>
    </citation>
    <scope>NUCLEOTIDE SEQUENCE</scope>
    <source>
        <tissue evidence="1">Whole organism</tissue>
    </source>
</reference>
<dbReference type="AlphaFoldDB" id="A0A0K2T0R8"/>
<name>A0A0K2T0R8_LEPSM</name>
<accession>A0A0K2T0R8</accession>
<dbReference type="EMBL" id="HACA01001841">
    <property type="protein sequence ID" value="CDW19202.1"/>
    <property type="molecule type" value="Transcribed_RNA"/>
</dbReference>
<proteinExistence type="predicted"/>
<evidence type="ECO:0000313" key="1">
    <source>
        <dbReference type="EMBL" id="CDW19202.1"/>
    </source>
</evidence>